<dbReference type="STRING" id="1838280.A6M21_09030"/>
<name>A0A1B7LF74_9FIRM</name>
<dbReference type="Gene3D" id="2.20.28.10">
    <property type="match status" value="1"/>
</dbReference>
<proteinExistence type="predicted"/>
<dbReference type="SUPFAM" id="SSF57802">
    <property type="entry name" value="Rubredoxin-like"/>
    <property type="match status" value="1"/>
</dbReference>
<evidence type="ECO:0000313" key="4">
    <source>
        <dbReference type="Proteomes" id="UP000078532"/>
    </source>
</evidence>
<dbReference type="Pfam" id="PF21349">
    <property type="entry name" value="RUBY_RBDX"/>
    <property type="match status" value="1"/>
</dbReference>
<sequence>MKFQCSNCGYVLEQASEPLPEKCPSCGQACTWLDVSCYIPDCGGPGEGTMDERLYKKKEEKDIP</sequence>
<dbReference type="EMBL" id="LYVF01000137">
    <property type="protein sequence ID" value="OAT82290.1"/>
    <property type="molecule type" value="Genomic_DNA"/>
</dbReference>
<dbReference type="InterPro" id="IPR048574">
    <property type="entry name" value="RUBY_RBDX"/>
</dbReference>
<dbReference type="OrthoDB" id="9799749at2"/>
<feature type="domain" description="Rubrerythrin rubredoxin-like" evidence="2">
    <location>
        <begin position="3"/>
        <end position="28"/>
    </location>
</feature>
<dbReference type="AlphaFoldDB" id="A0A1B7LF74"/>
<evidence type="ECO:0000259" key="2">
    <source>
        <dbReference type="Pfam" id="PF21349"/>
    </source>
</evidence>
<accession>A0A1B7LF74</accession>
<protein>
    <recommendedName>
        <fullName evidence="2">Rubrerythrin rubredoxin-like domain-containing protein</fullName>
    </recommendedName>
</protein>
<evidence type="ECO:0000256" key="1">
    <source>
        <dbReference type="ARBA" id="ARBA00001965"/>
    </source>
</evidence>
<dbReference type="Proteomes" id="UP000078532">
    <property type="component" value="Unassembled WGS sequence"/>
</dbReference>
<keyword evidence="4" id="KW-1185">Reference proteome</keyword>
<gene>
    <name evidence="3" type="ORF">A6M21_09030</name>
</gene>
<organism evidence="3 4">
    <name type="scientific">Desulfotomaculum copahuensis</name>
    <dbReference type="NCBI Taxonomy" id="1838280"/>
    <lineage>
        <taxon>Bacteria</taxon>
        <taxon>Bacillati</taxon>
        <taxon>Bacillota</taxon>
        <taxon>Clostridia</taxon>
        <taxon>Eubacteriales</taxon>
        <taxon>Desulfotomaculaceae</taxon>
        <taxon>Desulfotomaculum</taxon>
    </lineage>
</organism>
<comment type="caution">
    <text evidence="3">The sequence shown here is derived from an EMBL/GenBank/DDBJ whole genome shotgun (WGS) entry which is preliminary data.</text>
</comment>
<reference evidence="3 4" key="1">
    <citation type="submission" date="2016-04" db="EMBL/GenBank/DDBJ databases">
        <authorList>
            <person name="Evans L.H."/>
            <person name="Alamgir A."/>
            <person name="Owens N."/>
            <person name="Weber N.D."/>
            <person name="Virtaneva K."/>
            <person name="Barbian K."/>
            <person name="Babar A."/>
            <person name="Rosenke K."/>
        </authorList>
    </citation>
    <scope>NUCLEOTIDE SEQUENCE [LARGE SCALE GENOMIC DNA]</scope>
    <source>
        <strain evidence="3 4">LMa1</strain>
    </source>
</reference>
<dbReference type="RefSeq" id="WP_066667778.1">
    <property type="nucleotide sequence ID" value="NZ_LYVF01000137.1"/>
</dbReference>
<comment type="cofactor">
    <cofactor evidence="1">
        <name>Fe(3+)</name>
        <dbReference type="ChEBI" id="CHEBI:29034"/>
    </cofactor>
</comment>
<evidence type="ECO:0000313" key="3">
    <source>
        <dbReference type="EMBL" id="OAT82290.1"/>
    </source>
</evidence>